<keyword evidence="4" id="KW-1185">Reference proteome</keyword>
<name>A0ABV3UKG1_9GAMM</name>
<organism evidence="3 4">
    <name type="scientific">Serratia quinivorans</name>
    <dbReference type="NCBI Taxonomy" id="137545"/>
    <lineage>
        <taxon>Bacteria</taxon>
        <taxon>Pseudomonadati</taxon>
        <taxon>Pseudomonadota</taxon>
        <taxon>Gammaproteobacteria</taxon>
        <taxon>Enterobacterales</taxon>
        <taxon>Yersiniaceae</taxon>
        <taxon>Serratia</taxon>
    </lineage>
</organism>
<feature type="region of interest" description="Disordered" evidence="1">
    <location>
        <begin position="1"/>
        <end position="26"/>
    </location>
</feature>
<accession>A0ABV3UKG1</accession>
<dbReference type="InterPro" id="IPR045528">
    <property type="entry name" value="DO-GTPase2"/>
</dbReference>
<dbReference type="RefSeq" id="WP_368454116.1">
    <property type="nucleotide sequence ID" value="NZ_JBFQXQ010000002.1"/>
</dbReference>
<reference evidence="3 4" key="1">
    <citation type="submission" date="2024-07" db="EMBL/GenBank/DDBJ databases">
        <title>Genomes of novel Serratia strains from suburban soil.</title>
        <authorList>
            <person name="Markert E.X."/>
            <person name="Severe K."/>
            <person name="Severe L."/>
            <person name="Twing K.I."/>
            <person name="Ward L.M."/>
        </authorList>
    </citation>
    <scope>NUCLEOTIDE SEQUENCE [LARGE SCALE GENOMIC DNA]</scope>
    <source>
        <strain evidence="3 4">3C-UT</strain>
    </source>
</reference>
<proteinExistence type="predicted"/>
<dbReference type="EMBL" id="JBFQXQ010000002">
    <property type="protein sequence ID" value="MEX3174059.1"/>
    <property type="molecule type" value="Genomic_DNA"/>
</dbReference>
<comment type="caution">
    <text evidence="3">The sequence shown here is derived from an EMBL/GenBank/DDBJ whole genome shotgun (WGS) entry which is preliminary data.</text>
</comment>
<evidence type="ECO:0000313" key="3">
    <source>
        <dbReference type="EMBL" id="MEX3174059.1"/>
    </source>
</evidence>
<evidence type="ECO:0000313" key="4">
    <source>
        <dbReference type="Proteomes" id="UP001558101"/>
    </source>
</evidence>
<gene>
    <name evidence="3" type="ORF">AB4M04_18485</name>
</gene>
<dbReference type="Proteomes" id="UP001558101">
    <property type="component" value="Unassembled WGS sequence"/>
</dbReference>
<evidence type="ECO:0000256" key="1">
    <source>
        <dbReference type="SAM" id="MobiDB-lite"/>
    </source>
</evidence>
<feature type="domain" description="Double-GTPase 2" evidence="2">
    <location>
        <begin position="61"/>
        <end position="287"/>
    </location>
</feature>
<sequence>MIDEKNDVDTPGGADEDIDVFDSSDRESLPDVSSRWAELPQSSALTVQDADEFLCWRDATVVAIVGERNGGKTTLVTEMYSCFLRGAFADALFCHSLSLMGFEKKCFQSRAESGGLRPETPRTSAQEGLSFFHLALANESDMKRRDLLISERAGEVYREIRDRPERAGGMAELHKASSVVFIIDGERVATERKRPEAFASVRHLVRAMLFSGNVSAQAQIQLVTTKYDLLEGEELAGARESLVAFEHAIINLIAGKYEVVTFHTAARDPRPGVAPAKGLDLLLRSWLRPPSPLSFNDIPLPILTDEFDRLLLNRRGR</sequence>
<dbReference type="Pfam" id="PF19993">
    <property type="entry name" value="DO-GTPase2"/>
    <property type="match status" value="1"/>
</dbReference>
<evidence type="ECO:0000259" key="2">
    <source>
        <dbReference type="Pfam" id="PF19993"/>
    </source>
</evidence>
<protein>
    <recommendedName>
        <fullName evidence="2">Double-GTPase 2 domain-containing protein</fullName>
    </recommendedName>
</protein>